<proteinExistence type="predicted"/>
<accession>A0A6J7GXR4</accession>
<sequence length="67" mass="7219">MWPVPMASSYSLPAKYGGEVTSNATELSATNSFVASNSRASPRMIRSRTLGEMTSWSSEMSGSTKRP</sequence>
<feature type="region of interest" description="Disordered" evidence="1">
    <location>
        <begin position="48"/>
        <end position="67"/>
    </location>
</feature>
<dbReference type="AlphaFoldDB" id="A0A6J7GXR4"/>
<reference evidence="2" key="1">
    <citation type="submission" date="2020-05" db="EMBL/GenBank/DDBJ databases">
        <authorList>
            <person name="Chiriac C."/>
            <person name="Salcher M."/>
            <person name="Ghai R."/>
            <person name="Kavagutti S V."/>
        </authorList>
    </citation>
    <scope>NUCLEOTIDE SEQUENCE</scope>
</reference>
<dbReference type="EMBL" id="CAFBMH010000060">
    <property type="protein sequence ID" value="CAB4913367.1"/>
    <property type="molecule type" value="Genomic_DNA"/>
</dbReference>
<evidence type="ECO:0000313" key="2">
    <source>
        <dbReference type="EMBL" id="CAB4913367.1"/>
    </source>
</evidence>
<organism evidence="2">
    <name type="scientific">freshwater metagenome</name>
    <dbReference type="NCBI Taxonomy" id="449393"/>
    <lineage>
        <taxon>unclassified sequences</taxon>
        <taxon>metagenomes</taxon>
        <taxon>ecological metagenomes</taxon>
    </lineage>
</organism>
<evidence type="ECO:0000256" key="1">
    <source>
        <dbReference type="SAM" id="MobiDB-lite"/>
    </source>
</evidence>
<name>A0A6J7GXR4_9ZZZZ</name>
<feature type="compositionally biased region" description="Polar residues" evidence="1">
    <location>
        <begin position="52"/>
        <end position="67"/>
    </location>
</feature>
<protein>
    <submittedName>
        <fullName evidence="2">Unannotated protein</fullName>
    </submittedName>
</protein>
<gene>
    <name evidence="2" type="ORF">UFOPK3543_01651</name>
</gene>